<evidence type="ECO:0000313" key="2">
    <source>
        <dbReference type="Proteomes" id="UP000228867"/>
    </source>
</evidence>
<reference evidence="1 2" key="1">
    <citation type="submission" date="2017-09" db="EMBL/GenBank/DDBJ databases">
        <title>Depth-based differentiation of microbial function through sediment-hosted aquifers and enrichment of novel symbionts in the deep terrestrial subsurface.</title>
        <authorList>
            <person name="Probst A.J."/>
            <person name="Ladd B."/>
            <person name="Jarett J.K."/>
            <person name="Geller-Mcgrath D.E."/>
            <person name="Sieber C.M."/>
            <person name="Emerson J.B."/>
            <person name="Anantharaman K."/>
            <person name="Thomas B.C."/>
            <person name="Malmstrom R."/>
            <person name="Stieglmeier M."/>
            <person name="Klingl A."/>
            <person name="Woyke T."/>
            <person name="Ryan C.M."/>
            <person name="Banfield J.F."/>
        </authorList>
    </citation>
    <scope>NUCLEOTIDE SEQUENCE [LARGE SCALE GENOMIC DNA]</scope>
    <source>
        <strain evidence="1">CG11_big_fil_rev_8_21_14_0_20_38_23</strain>
    </source>
</reference>
<sequence length="109" mass="12147">MYNILNQKELDELKIKEPQRFQYLVEGGVYLNLKGLDLKPIEGIDVSRIENLCRIVRGYAFAAINGVKSGHPGGSSSKVEQVLTLLMAGVLAFDPMNTKNPGRDRIVWS</sequence>
<evidence type="ECO:0000313" key="1">
    <source>
        <dbReference type="EMBL" id="PIR07444.1"/>
    </source>
</evidence>
<gene>
    <name evidence="1" type="ORF">COV54_01030</name>
</gene>
<dbReference type="InterPro" id="IPR029061">
    <property type="entry name" value="THDP-binding"/>
</dbReference>
<dbReference type="Proteomes" id="UP000228867">
    <property type="component" value="Unassembled WGS sequence"/>
</dbReference>
<protein>
    <submittedName>
        <fullName evidence="1">Uncharacterized protein</fullName>
    </submittedName>
</protein>
<dbReference type="AlphaFoldDB" id="A0A2H0NF01"/>
<dbReference type="SUPFAM" id="SSF52518">
    <property type="entry name" value="Thiamin diphosphate-binding fold (THDP-binding)"/>
    <property type="match status" value="1"/>
</dbReference>
<dbReference type="EMBL" id="PCWR01000023">
    <property type="protein sequence ID" value="PIR07444.1"/>
    <property type="molecule type" value="Genomic_DNA"/>
</dbReference>
<proteinExistence type="predicted"/>
<comment type="caution">
    <text evidence="1">The sequence shown here is derived from an EMBL/GenBank/DDBJ whole genome shotgun (WGS) entry which is preliminary data.</text>
</comment>
<organism evidence="1 2">
    <name type="scientific">Candidatus Jorgensenbacteria bacterium CG11_big_fil_rev_8_21_14_0_20_38_23</name>
    <dbReference type="NCBI Taxonomy" id="1974594"/>
    <lineage>
        <taxon>Bacteria</taxon>
        <taxon>Candidatus Joergenseniibacteriota</taxon>
    </lineage>
</organism>
<accession>A0A2H0NF01</accession>
<dbReference type="Gene3D" id="3.40.50.970">
    <property type="match status" value="1"/>
</dbReference>
<feature type="non-terminal residue" evidence="1">
    <location>
        <position position="109"/>
    </location>
</feature>
<name>A0A2H0NF01_9BACT</name>